<reference evidence="3" key="1">
    <citation type="submission" date="2016-12" db="EMBL/GenBank/DDBJ databases">
        <title>Comparative genomics of four Isosphaeraceae planctomycetes: a common pool of plasmids and glycoside hydrolase genes.</title>
        <authorList>
            <person name="Ivanova A."/>
        </authorList>
    </citation>
    <scope>NUCLEOTIDE SEQUENCE [LARGE SCALE GENOMIC DNA]</scope>
    <source>
        <strain evidence="3">PX4</strain>
    </source>
</reference>
<feature type="transmembrane region" description="Helical" evidence="1">
    <location>
        <begin position="95"/>
        <end position="115"/>
    </location>
</feature>
<dbReference type="Proteomes" id="UP000186309">
    <property type="component" value="Chromosome"/>
</dbReference>
<feature type="transmembrane region" description="Helical" evidence="1">
    <location>
        <begin position="38"/>
        <end position="59"/>
    </location>
</feature>
<dbReference type="RefSeq" id="WP_145952247.1">
    <property type="nucleotide sequence ID" value="NZ_CP019082.1"/>
</dbReference>
<feature type="transmembrane region" description="Helical" evidence="1">
    <location>
        <begin position="122"/>
        <end position="142"/>
    </location>
</feature>
<keyword evidence="1" id="KW-0472">Membrane</keyword>
<accession>A0A1U7CUD9</accession>
<protein>
    <submittedName>
        <fullName evidence="2">Uncharacterized protein</fullName>
    </submittedName>
</protein>
<dbReference type="KEGG" id="pbor:BSF38_04076"/>
<feature type="transmembrane region" description="Helical" evidence="1">
    <location>
        <begin position="71"/>
        <end position="89"/>
    </location>
</feature>
<proteinExistence type="predicted"/>
<keyword evidence="3" id="KW-1185">Reference proteome</keyword>
<organism evidence="2 3">
    <name type="scientific">Paludisphaera borealis</name>
    <dbReference type="NCBI Taxonomy" id="1387353"/>
    <lineage>
        <taxon>Bacteria</taxon>
        <taxon>Pseudomonadati</taxon>
        <taxon>Planctomycetota</taxon>
        <taxon>Planctomycetia</taxon>
        <taxon>Isosphaerales</taxon>
        <taxon>Isosphaeraceae</taxon>
        <taxon>Paludisphaera</taxon>
    </lineage>
</organism>
<evidence type="ECO:0000313" key="3">
    <source>
        <dbReference type="Proteomes" id="UP000186309"/>
    </source>
</evidence>
<evidence type="ECO:0000256" key="1">
    <source>
        <dbReference type="SAM" id="Phobius"/>
    </source>
</evidence>
<keyword evidence="1" id="KW-0812">Transmembrane</keyword>
<dbReference type="AlphaFoldDB" id="A0A1U7CUD9"/>
<gene>
    <name evidence="2" type="ORF">BSF38_04076</name>
</gene>
<keyword evidence="1" id="KW-1133">Transmembrane helix</keyword>
<dbReference type="EMBL" id="CP019082">
    <property type="protein sequence ID" value="APW62528.1"/>
    <property type="molecule type" value="Genomic_DNA"/>
</dbReference>
<dbReference type="OrthoDB" id="254326at2"/>
<feature type="transmembrane region" description="Helical" evidence="1">
    <location>
        <begin position="7"/>
        <end position="26"/>
    </location>
</feature>
<evidence type="ECO:0000313" key="2">
    <source>
        <dbReference type="EMBL" id="APW62528.1"/>
    </source>
</evidence>
<sequence>MARPWRLFWLLVLSLHAVAASAWWWLTPGGFPFSHPRFWSNSVAPIVVLAVVVAAVMAARRERLERLRASLAAFPAAWCASALVGRFVFPITLGRLFVVPLIGAALMAGALVMTFRRKAPAAVWPVWGVALVAALVGAVLPLSQRPPAPDTRPLNLAMPETVSGTVAPSPNGRLGERLFVHVGDGSATVKAGGLTLSVQPLLRFLARSPDGCLTILAPPAIREGPDLRLTSAAQDENGLSLTYRADYDATLQVGPDAGAGPIVLESTARLPCPIESHLNSFCDVEVSGHKRLSLSFSPCPNQRIEVRPADYPVGRPLRFAYMDAAGGFHVVEGTSGEKGPFRELAGGRLTRSEPLAITLHDGDAAVARITLDDWSAQAGTVLSPTAGWGAPVNAIEFSLEGDAPGSRAAIYITLAGTSVGRGWDCVGHAAGTYRNRLRIETLGVRPAAEAARNPDLKAPLP</sequence>
<name>A0A1U7CUD9_9BACT</name>